<gene>
    <name evidence="1" type="ORF">LCGC14_0187730</name>
</gene>
<dbReference type="AlphaFoldDB" id="A0A0F9X697"/>
<dbReference type="EMBL" id="LAZR01000078">
    <property type="protein sequence ID" value="KKN94426.1"/>
    <property type="molecule type" value="Genomic_DNA"/>
</dbReference>
<comment type="caution">
    <text evidence="1">The sequence shown here is derived from an EMBL/GenBank/DDBJ whole genome shotgun (WGS) entry which is preliminary data.</text>
</comment>
<reference evidence="1" key="1">
    <citation type="journal article" date="2015" name="Nature">
        <title>Complex archaea that bridge the gap between prokaryotes and eukaryotes.</title>
        <authorList>
            <person name="Spang A."/>
            <person name="Saw J.H."/>
            <person name="Jorgensen S.L."/>
            <person name="Zaremba-Niedzwiedzka K."/>
            <person name="Martijn J."/>
            <person name="Lind A.E."/>
            <person name="van Eijk R."/>
            <person name="Schleper C."/>
            <person name="Guy L."/>
            <person name="Ettema T.J."/>
        </authorList>
    </citation>
    <scope>NUCLEOTIDE SEQUENCE</scope>
</reference>
<name>A0A0F9X697_9ZZZZ</name>
<organism evidence="1">
    <name type="scientific">marine sediment metagenome</name>
    <dbReference type="NCBI Taxonomy" id="412755"/>
    <lineage>
        <taxon>unclassified sequences</taxon>
        <taxon>metagenomes</taxon>
        <taxon>ecological metagenomes</taxon>
    </lineage>
</organism>
<proteinExistence type="predicted"/>
<sequence>MARDDNILMYGNARDSKLYKLFFSHLPNHHSEKNSQVLDCVKIGEDIGITNKAVYKWFVDDIVPGRRVKELIDLDGSTLTAEMLLPFLAR</sequence>
<evidence type="ECO:0000313" key="1">
    <source>
        <dbReference type="EMBL" id="KKN94426.1"/>
    </source>
</evidence>
<accession>A0A0F9X697</accession>
<protein>
    <submittedName>
        <fullName evidence="1">Uncharacterized protein</fullName>
    </submittedName>
</protein>